<sequence>MKRIDRTKAIVFIIVRLSIIIAAAVAVINKNWTYLVMSILTLLVMLLPSISEKKLKLDFPSEFDIVVVLFIYAALFLGELNSFYDRFWWWDTMLHNFSGLILGNIGYALVSYLNGNNNINIHLSPKFVALFSFCFALSAGTFWKSMNFQWTHFSASICSGQALMIR</sequence>
<feature type="transmembrane region" description="Helical" evidence="1">
    <location>
        <begin position="63"/>
        <end position="84"/>
    </location>
</feature>
<protein>
    <submittedName>
        <fullName evidence="2">Uncharacterized membrane protein YjjP (DUF1212 family)</fullName>
    </submittedName>
</protein>
<feature type="transmembrane region" description="Helical" evidence="1">
    <location>
        <begin position="34"/>
        <end position="51"/>
    </location>
</feature>
<dbReference type="Pfam" id="PF09997">
    <property type="entry name" value="DUF2238"/>
    <property type="match status" value="1"/>
</dbReference>
<keyword evidence="1" id="KW-1133">Transmembrane helix</keyword>
<evidence type="ECO:0000313" key="2">
    <source>
        <dbReference type="EMBL" id="MBB6215869.1"/>
    </source>
</evidence>
<keyword evidence="1" id="KW-0472">Membrane</keyword>
<gene>
    <name evidence="2" type="ORF">HNQ80_001960</name>
</gene>
<name>A0A841L0F2_9FIRM</name>
<evidence type="ECO:0000256" key="1">
    <source>
        <dbReference type="SAM" id="Phobius"/>
    </source>
</evidence>
<comment type="caution">
    <text evidence="2">The sequence shown here is derived from an EMBL/GenBank/DDBJ whole genome shotgun (WGS) entry which is preliminary data.</text>
</comment>
<dbReference type="RefSeq" id="WP_184310415.1">
    <property type="nucleotide sequence ID" value="NZ_JACHEN010000010.1"/>
</dbReference>
<evidence type="ECO:0000313" key="3">
    <source>
        <dbReference type="Proteomes" id="UP000579281"/>
    </source>
</evidence>
<proteinExistence type="predicted"/>
<keyword evidence="1" id="KW-0812">Transmembrane</keyword>
<feature type="transmembrane region" description="Helical" evidence="1">
    <location>
        <begin position="127"/>
        <end position="143"/>
    </location>
</feature>
<dbReference type="InterPro" id="IPR014509">
    <property type="entry name" value="YjdF-like"/>
</dbReference>
<organism evidence="2 3">
    <name type="scientific">Anaerosolibacter carboniphilus</name>
    <dbReference type="NCBI Taxonomy" id="1417629"/>
    <lineage>
        <taxon>Bacteria</taxon>
        <taxon>Bacillati</taxon>
        <taxon>Bacillota</taxon>
        <taxon>Clostridia</taxon>
        <taxon>Peptostreptococcales</taxon>
        <taxon>Thermotaleaceae</taxon>
        <taxon>Anaerosolibacter</taxon>
    </lineage>
</organism>
<dbReference type="Proteomes" id="UP000579281">
    <property type="component" value="Unassembled WGS sequence"/>
</dbReference>
<feature type="transmembrane region" description="Helical" evidence="1">
    <location>
        <begin position="96"/>
        <end position="115"/>
    </location>
</feature>
<keyword evidence="3" id="KW-1185">Reference proteome</keyword>
<feature type="transmembrane region" description="Helical" evidence="1">
    <location>
        <begin position="9"/>
        <end position="28"/>
    </location>
</feature>
<dbReference type="AlphaFoldDB" id="A0A841L0F2"/>
<dbReference type="EMBL" id="JACHEN010000010">
    <property type="protein sequence ID" value="MBB6215869.1"/>
    <property type="molecule type" value="Genomic_DNA"/>
</dbReference>
<accession>A0A841L0F2</accession>
<reference evidence="2 3" key="1">
    <citation type="submission" date="2020-08" db="EMBL/GenBank/DDBJ databases">
        <title>Genomic Encyclopedia of Type Strains, Phase IV (KMG-IV): sequencing the most valuable type-strain genomes for metagenomic binning, comparative biology and taxonomic classification.</title>
        <authorList>
            <person name="Goeker M."/>
        </authorList>
    </citation>
    <scope>NUCLEOTIDE SEQUENCE [LARGE SCALE GENOMIC DNA]</scope>
    <source>
        <strain evidence="2 3">DSM 103526</strain>
    </source>
</reference>